<dbReference type="Gene3D" id="3.30.980.10">
    <property type="entry name" value="Threonyl-trna Synthetase, Chain A, domain 2"/>
    <property type="match status" value="1"/>
</dbReference>
<dbReference type="InterPro" id="IPR006083">
    <property type="entry name" value="PRK/URK"/>
</dbReference>
<dbReference type="SMART" id="SM00382">
    <property type="entry name" value="AAA"/>
    <property type="match status" value="1"/>
</dbReference>
<evidence type="ECO:0000313" key="2">
    <source>
        <dbReference type="EMBL" id="SLM19902.1"/>
    </source>
</evidence>
<dbReference type="SUPFAM" id="SSF52540">
    <property type="entry name" value="P-loop containing nucleoside triphosphate hydrolases"/>
    <property type="match status" value="1"/>
</dbReference>
<proteinExistence type="predicted"/>
<dbReference type="InterPro" id="IPR027417">
    <property type="entry name" value="P-loop_NTPase"/>
</dbReference>
<dbReference type="CDD" id="cd02028">
    <property type="entry name" value="UMPK_like"/>
    <property type="match status" value="1"/>
</dbReference>
<organism evidence="2">
    <name type="scientific">uncultured spirochete</name>
    <dbReference type="NCBI Taxonomy" id="156406"/>
    <lineage>
        <taxon>Bacteria</taxon>
        <taxon>Pseudomonadati</taxon>
        <taxon>Spirochaetota</taxon>
        <taxon>Spirochaetia</taxon>
        <taxon>Spirochaetales</taxon>
        <taxon>environmental samples</taxon>
    </lineage>
</organism>
<sequence>MTSLPPAAIRLYYIFTMDTLTVNIDGLNDISVPAGLSAQDIFERAGLTKGSSEGTAAFAPLAVFVNNELAALSAPINANCSLSPVYPDSPMGAEVYRRSLCFLLAMAAREIVPKRRLMVSMAIGNGYYHYFDDSEPISPQLLEALSARMRNYIASDLPIRIIMHSWNDALEYFDQSNQADTVALMEYINDPFVQLNECDGYRDLHIAPLVPCTGLLSVWELIPYRRGMLLRFPHTKNPYEMDPFSDIPVLYEIAEEYEQKAKVLNAGSIGALNRINQSRNIQDFVLVAEALQNKKLAAIADQIAETSDKTKVILIAGPSSSGKTTSAKKLSVQLRALGFKPIHIELDNYFVDRSRTPLDKDGKPDYECLEALDVEFLNQQLLDLFDGKEVELPNLDFKSGTRKASGNVISLKNNEILILEGIHGLNERLTPHIPAENKLKIYVSALTQLNVDDHNRVRTTDYRLLRRMVRDYNFRGHDARATLGMWSSVQRGERLYIFPFQGSANIAFNSALDYELGVLKVFAEPLLRAVKPHHPEYPDARRIQAFISRISPISPQYVPSDSILREFIGSSVFKY</sequence>
<accession>A0A3P3XUD2</accession>
<reference evidence="2" key="1">
    <citation type="submission" date="2017-02" db="EMBL/GenBank/DDBJ databases">
        <authorList>
            <person name="Regsiter A."/>
            <person name="William W."/>
        </authorList>
    </citation>
    <scope>NUCLEOTIDE SEQUENCE</scope>
    <source>
        <strain evidence="2">BdmA 4</strain>
    </source>
</reference>
<dbReference type="AlphaFoldDB" id="A0A3P3XUD2"/>
<gene>
    <name evidence="2" type="ORF">SPIRO4BDMA_80009</name>
</gene>
<dbReference type="Gene3D" id="3.40.50.300">
    <property type="entry name" value="P-loop containing nucleotide triphosphate hydrolases"/>
    <property type="match status" value="1"/>
</dbReference>
<dbReference type="SUPFAM" id="SSF55186">
    <property type="entry name" value="ThrRS/AlaRS common domain"/>
    <property type="match status" value="1"/>
</dbReference>
<evidence type="ECO:0000259" key="1">
    <source>
        <dbReference type="SMART" id="SM00382"/>
    </source>
</evidence>
<feature type="domain" description="AAA+ ATPase" evidence="1">
    <location>
        <begin position="309"/>
        <end position="469"/>
    </location>
</feature>
<dbReference type="Pfam" id="PF00485">
    <property type="entry name" value="PRK"/>
    <property type="match status" value="1"/>
</dbReference>
<dbReference type="GO" id="GO:0005524">
    <property type="term" value="F:ATP binding"/>
    <property type="evidence" value="ECO:0007669"/>
    <property type="project" value="InterPro"/>
</dbReference>
<name>A0A3P3XUD2_9SPIR</name>
<protein>
    <submittedName>
        <fullName evidence="2">AAA ATPase</fullName>
    </submittedName>
</protein>
<dbReference type="InterPro" id="IPR018163">
    <property type="entry name" value="Thr/Ala-tRNA-synth_IIc_edit"/>
</dbReference>
<dbReference type="GO" id="GO:0016301">
    <property type="term" value="F:kinase activity"/>
    <property type="evidence" value="ECO:0007669"/>
    <property type="project" value="InterPro"/>
</dbReference>
<dbReference type="InterPro" id="IPR003593">
    <property type="entry name" value="AAA+_ATPase"/>
</dbReference>
<dbReference type="EMBL" id="FWDO01000008">
    <property type="protein sequence ID" value="SLM19902.1"/>
    <property type="molecule type" value="Genomic_DNA"/>
</dbReference>
<dbReference type="PANTHER" id="PTHR10285">
    <property type="entry name" value="URIDINE KINASE"/>
    <property type="match status" value="1"/>
</dbReference>